<keyword evidence="5" id="KW-0539">Nucleus</keyword>
<evidence type="ECO:0000256" key="1">
    <source>
        <dbReference type="ARBA" id="ARBA00004123"/>
    </source>
</evidence>
<dbReference type="AlphaFoldDB" id="A0AAV3P9U7"/>
<keyword evidence="3" id="KW-0805">Transcription regulation</keyword>
<dbReference type="PROSITE" id="PS51754">
    <property type="entry name" value="OVATE"/>
    <property type="match status" value="1"/>
</dbReference>
<feature type="domain" description="OVATE" evidence="6">
    <location>
        <begin position="118"/>
        <end position="178"/>
    </location>
</feature>
<sequence length="195" mass="22321">MKTLVPSGCFKFKLTNPCKKIVQCFKFKLRKPFFVRRIHFHLPKRRESRNKPTNKRSVAKLLCALLSSLRQPQKETDQVTELKSFPETIDPKAPFSSPMTPAYVKINAAAAATKEASYQEEVEDACQSFETYLVDMIVEDGKVKDLIDVEELLYCWKNLKCPVFADLVCRFYGELCKDLFSNSSEESSDSSNPTK</sequence>
<comment type="caution">
    <text evidence="7">The sequence shown here is derived from an EMBL/GenBank/DDBJ whole genome shotgun (WGS) entry which is preliminary data.</text>
</comment>
<name>A0AAV3P9U7_LITER</name>
<evidence type="ECO:0000313" key="7">
    <source>
        <dbReference type="EMBL" id="GAA0147080.1"/>
    </source>
</evidence>
<evidence type="ECO:0000256" key="2">
    <source>
        <dbReference type="ARBA" id="ARBA00022491"/>
    </source>
</evidence>
<evidence type="ECO:0000313" key="8">
    <source>
        <dbReference type="Proteomes" id="UP001454036"/>
    </source>
</evidence>
<keyword evidence="8" id="KW-1185">Reference proteome</keyword>
<reference evidence="7 8" key="1">
    <citation type="submission" date="2024-01" db="EMBL/GenBank/DDBJ databases">
        <title>The complete chloroplast genome sequence of Lithospermum erythrorhizon: insights into the phylogenetic relationship among Boraginaceae species and the maternal lineages of purple gromwells.</title>
        <authorList>
            <person name="Okada T."/>
            <person name="Watanabe K."/>
        </authorList>
    </citation>
    <scope>NUCLEOTIDE SEQUENCE [LARGE SCALE GENOMIC DNA]</scope>
</reference>
<dbReference type="EMBL" id="BAABME010016698">
    <property type="protein sequence ID" value="GAA0147080.1"/>
    <property type="molecule type" value="Genomic_DNA"/>
</dbReference>
<evidence type="ECO:0000256" key="3">
    <source>
        <dbReference type="ARBA" id="ARBA00023015"/>
    </source>
</evidence>
<gene>
    <name evidence="7" type="ORF">LIER_36447</name>
</gene>
<evidence type="ECO:0000256" key="5">
    <source>
        <dbReference type="ARBA" id="ARBA00023242"/>
    </source>
</evidence>
<dbReference type="GO" id="GO:0045892">
    <property type="term" value="P:negative regulation of DNA-templated transcription"/>
    <property type="evidence" value="ECO:0007669"/>
    <property type="project" value="InterPro"/>
</dbReference>
<evidence type="ECO:0000256" key="4">
    <source>
        <dbReference type="ARBA" id="ARBA00023163"/>
    </source>
</evidence>
<dbReference type="InterPro" id="IPR006458">
    <property type="entry name" value="Ovate_C"/>
</dbReference>
<organism evidence="7 8">
    <name type="scientific">Lithospermum erythrorhizon</name>
    <name type="common">Purple gromwell</name>
    <name type="synonym">Lithospermum officinale var. erythrorhizon</name>
    <dbReference type="NCBI Taxonomy" id="34254"/>
    <lineage>
        <taxon>Eukaryota</taxon>
        <taxon>Viridiplantae</taxon>
        <taxon>Streptophyta</taxon>
        <taxon>Embryophyta</taxon>
        <taxon>Tracheophyta</taxon>
        <taxon>Spermatophyta</taxon>
        <taxon>Magnoliopsida</taxon>
        <taxon>eudicotyledons</taxon>
        <taxon>Gunneridae</taxon>
        <taxon>Pentapetalae</taxon>
        <taxon>asterids</taxon>
        <taxon>lamiids</taxon>
        <taxon>Boraginales</taxon>
        <taxon>Boraginaceae</taxon>
        <taxon>Boraginoideae</taxon>
        <taxon>Lithospermeae</taxon>
        <taxon>Lithospermum</taxon>
    </lineage>
</organism>
<proteinExistence type="predicted"/>
<evidence type="ECO:0000259" key="6">
    <source>
        <dbReference type="PROSITE" id="PS51754"/>
    </source>
</evidence>
<accession>A0AAV3P9U7</accession>
<protein>
    <recommendedName>
        <fullName evidence="6">OVATE domain-containing protein</fullName>
    </recommendedName>
</protein>
<comment type="subcellular location">
    <subcellularLocation>
        <location evidence="1">Nucleus</location>
    </subcellularLocation>
</comment>
<dbReference type="PANTHER" id="PTHR34042">
    <property type="entry name" value="TRANSCRIPTION REPRESSOR OFP17"/>
    <property type="match status" value="1"/>
</dbReference>
<keyword evidence="4" id="KW-0804">Transcription</keyword>
<dbReference type="GO" id="GO:0005634">
    <property type="term" value="C:nucleus"/>
    <property type="evidence" value="ECO:0007669"/>
    <property type="project" value="UniProtKB-SubCell"/>
</dbReference>
<dbReference type="Proteomes" id="UP001454036">
    <property type="component" value="Unassembled WGS sequence"/>
</dbReference>
<keyword evidence="2" id="KW-0678">Repressor</keyword>
<dbReference type="InterPro" id="IPR044686">
    <property type="entry name" value="OFP17"/>
</dbReference>
<dbReference type="PANTHER" id="PTHR34042:SF1">
    <property type="entry name" value="TRANSCRIPTION REPRESSOR OFP17"/>
    <property type="match status" value="1"/>
</dbReference>